<name>A0A7W5DYM6_9BACT</name>
<feature type="compositionally biased region" description="Polar residues" evidence="9">
    <location>
        <begin position="981"/>
        <end position="991"/>
    </location>
</feature>
<evidence type="ECO:0000256" key="7">
    <source>
        <dbReference type="PROSITE-ProRule" id="PRU10007"/>
    </source>
</evidence>
<feature type="domain" description="Aldehyde dehydrogenase" evidence="10">
    <location>
        <begin position="542"/>
        <end position="972"/>
    </location>
</feature>
<keyword evidence="4" id="KW-0520">NAD</keyword>
<evidence type="ECO:0000259" key="11">
    <source>
        <dbReference type="Pfam" id="PF01619"/>
    </source>
</evidence>
<evidence type="ECO:0000256" key="4">
    <source>
        <dbReference type="ARBA" id="ARBA00023027"/>
    </source>
</evidence>
<dbReference type="InterPro" id="IPR029510">
    <property type="entry name" value="Ald_DH_CS_GLU"/>
</dbReference>
<dbReference type="GO" id="GO:0003700">
    <property type="term" value="F:DNA-binding transcription factor activity"/>
    <property type="evidence" value="ECO:0007669"/>
    <property type="project" value="InterPro"/>
</dbReference>
<evidence type="ECO:0000313" key="12">
    <source>
        <dbReference type="EMBL" id="MBB3206925.1"/>
    </source>
</evidence>
<organism evidence="12 13">
    <name type="scientific">Aporhodopirellula rubra</name>
    <dbReference type="NCBI Taxonomy" id="980271"/>
    <lineage>
        <taxon>Bacteria</taxon>
        <taxon>Pseudomonadati</taxon>
        <taxon>Planctomycetota</taxon>
        <taxon>Planctomycetia</taxon>
        <taxon>Pirellulales</taxon>
        <taxon>Pirellulaceae</taxon>
        <taxon>Aporhodopirellula</taxon>
    </lineage>
</organism>
<dbReference type="InterPro" id="IPR016160">
    <property type="entry name" value="Ald_DH_CS_CYS"/>
</dbReference>
<keyword evidence="13" id="KW-1185">Reference proteome</keyword>
<gene>
    <name evidence="12" type="ORF">FHS27_002739</name>
</gene>
<dbReference type="Gene3D" id="3.20.20.220">
    <property type="match status" value="1"/>
</dbReference>
<dbReference type="SUPFAM" id="SSF53720">
    <property type="entry name" value="ALDH-like"/>
    <property type="match status" value="1"/>
</dbReference>
<dbReference type="PANTHER" id="PTHR42862">
    <property type="entry name" value="DELTA-1-PYRROLINE-5-CARBOXYLATE DEHYDROGENASE 1, ISOFORM A-RELATED"/>
    <property type="match status" value="1"/>
</dbReference>
<dbReference type="Pfam" id="PF01619">
    <property type="entry name" value="Pro_dh"/>
    <property type="match status" value="1"/>
</dbReference>
<sequence length="1203" mass="134148">MNQTPQHDDATQAIALAKDLLIAAQKLQTPQERRQQAELNRMIAHDADKATLVEMTDQAFRTNTPARVADQLSFLLDVQGIPRFFSPVEQAMLRGFQSFGEYLPGVAVPLVKDKMRQETANVILPAEPELLVKHLRQRQETGVSMNVNLLGEALLGEDDARSRLQSYIHLLRLPEIRCLSVKLTTLYSQVSSLAYEHTISIVSDRLESLYRNANHHSPAKFIYLDMEEYKDLHLTADVMKRTLDRKGLEQTAAGIALQAYVPDSFGVMQDLIAWSRKRVENGGRAITMRLVKGANWEMERVHASVSGWPMAPYVSKMETDANYKKMLRALIDAATEGIVRVGVASHNLFDVALAMNWCTEAGCSENVQFEMLEGMANHQRRAITNRDVPMLLYAPACKRVDFLNAIGYLIRRLDENTGPENFLRHSYSLQADSETFDELAEGFAASLEMMESVSNEPRNTQDRTKPPAQPPAAEHWSDFKCEPDTDWSLPHNAKWASGILEKWKTRCDENAFEIQPVLAIDSASDNPESNPWLPSYDISRPEKLVCRVQQASSTQLNQAIHSVYDWCEWQDKSPKSRHEILRNVAQLLRERRGDLIGAMVADAGKTVAQADPEVSEAIDFCEFYPLSMLDWVDRPQIDVQPRGIVAVITPWNFPLAIACGGIAAALAAGNSVVLKPSAETVLPAYLLCQAFWEAGVPVKALQFAPCPDHVAEESLVVNHEIDTVILTGGTETAKRMLKVRPDLHLLAETGGKNATIVTAMADRDLAIKHVLYSAFGHSGQKCSATSLLLLEDEVFNDESFRKNLADAVRSLHVGSAWDLHTMVTPLVSPPNDELTRGLRELDDDESWLVMPEHVDGNPTLYRPGVKWNVKPGSFSHTTELFGPVLSVMKYGRLEEAINIVQSTGYGLTSGLESLDNREVELWRETIPAGNLYINRPTTGAIVLRQPFGGVGMSAYGPGLKAGGPHYVLALCKITDKESSDQETQPPTMQSNDSEHPPLDRLTDWLTRSPHTQTLPESQKSLIRAAIDSGRDAMNQTFAGEHDTFRLVGQDNLRRYRIAPDLTLRIESTSDTNLSSLRERSIIAIAAATAVSAQMTLSIDPTLPKTDRDLLESIADWLPGLIEPLEETETELSTRIEESRVSRLRSVTPLENQAIRDACARHFVSIIDEPVLADARIECLRYLNEQSISHDYHRYGNLGRRQSV</sequence>
<evidence type="ECO:0000256" key="6">
    <source>
        <dbReference type="PIRSR" id="PIRSR000197-1"/>
    </source>
</evidence>
<dbReference type="EC" id="1.2.1.88" evidence="2"/>
<dbReference type="InterPro" id="IPR016161">
    <property type="entry name" value="Ald_DH/histidinol_DH"/>
</dbReference>
<feature type="compositionally biased region" description="Basic and acidic residues" evidence="9">
    <location>
        <begin position="992"/>
        <end position="1002"/>
    </location>
</feature>
<dbReference type="InterPro" id="IPR015590">
    <property type="entry name" value="Aldehyde_DH_dom"/>
</dbReference>
<dbReference type="InterPro" id="IPR050485">
    <property type="entry name" value="Proline_metab_enzyme"/>
</dbReference>
<feature type="region of interest" description="Disordered" evidence="9">
    <location>
        <begin position="976"/>
        <end position="1003"/>
    </location>
</feature>
<feature type="active site" evidence="6 7">
    <location>
        <position position="748"/>
    </location>
</feature>
<dbReference type="InterPro" id="IPR029041">
    <property type="entry name" value="FAD-linked_oxidoreductase-like"/>
</dbReference>
<dbReference type="InterPro" id="IPR016163">
    <property type="entry name" value="Ald_DH_C"/>
</dbReference>
<dbReference type="RefSeq" id="WP_184305341.1">
    <property type="nucleotide sequence ID" value="NZ_JACHXU010000008.1"/>
</dbReference>
<dbReference type="Proteomes" id="UP000536179">
    <property type="component" value="Unassembled WGS sequence"/>
</dbReference>
<comment type="pathway">
    <text evidence="1">Amino-acid degradation; L-proline degradation into L-glutamate; L-glutamate from L-proline: step 2/2.</text>
</comment>
<dbReference type="PANTHER" id="PTHR42862:SF1">
    <property type="entry name" value="DELTA-1-PYRROLINE-5-CARBOXYLATE DEHYDROGENASE 2, ISOFORM A-RELATED"/>
    <property type="match status" value="1"/>
</dbReference>
<comment type="caution">
    <text evidence="12">The sequence shown here is derived from an EMBL/GenBank/DDBJ whole genome shotgun (WGS) entry which is preliminary data.</text>
</comment>
<evidence type="ECO:0000256" key="5">
    <source>
        <dbReference type="ARBA" id="ARBA00048142"/>
    </source>
</evidence>
<dbReference type="PROSITE" id="PS00070">
    <property type="entry name" value="ALDEHYDE_DEHYDR_CYS"/>
    <property type="match status" value="1"/>
</dbReference>
<evidence type="ECO:0000256" key="1">
    <source>
        <dbReference type="ARBA" id="ARBA00004786"/>
    </source>
</evidence>
<accession>A0A7W5DYM6</accession>
<dbReference type="SUPFAM" id="SSF51730">
    <property type="entry name" value="FAD-linked oxidoreductase"/>
    <property type="match status" value="1"/>
</dbReference>
<keyword evidence="3 8" id="KW-0560">Oxidoreductase</keyword>
<evidence type="ECO:0000256" key="8">
    <source>
        <dbReference type="RuleBase" id="RU003345"/>
    </source>
</evidence>
<dbReference type="Gene3D" id="3.40.605.10">
    <property type="entry name" value="Aldehyde Dehydrogenase, Chain A, domain 1"/>
    <property type="match status" value="1"/>
</dbReference>
<comment type="catalytic activity">
    <reaction evidence="5">
        <text>L-glutamate 5-semialdehyde + NAD(+) + H2O = L-glutamate + NADH + 2 H(+)</text>
        <dbReference type="Rhea" id="RHEA:30235"/>
        <dbReference type="ChEBI" id="CHEBI:15377"/>
        <dbReference type="ChEBI" id="CHEBI:15378"/>
        <dbReference type="ChEBI" id="CHEBI:29985"/>
        <dbReference type="ChEBI" id="CHEBI:57540"/>
        <dbReference type="ChEBI" id="CHEBI:57945"/>
        <dbReference type="ChEBI" id="CHEBI:58066"/>
        <dbReference type="EC" id="1.2.1.88"/>
    </reaction>
</comment>
<evidence type="ECO:0000313" key="13">
    <source>
        <dbReference type="Proteomes" id="UP000536179"/>
    </source>
</evidence>
<dbReference type="AlphaFoldDB" id="A0A7W5DYM6"/>
<dbReference type="InterPro" id="IPR002872">
    <property type="entry name" value="Proline_DH_dom"/>
</dbReference>
<dbReference type="PROSITE" id="PS00687">
    <property type="entry name" value="ALDEHYDE_DEHYDR_GLU"/>
    <property type="match status" value="1"/>
</dbReference>
<evidence type="ECO:0000256" key="3">
    <source>
        <dbReference type="ARBA" id="ARBA00023002"/>
    </source>
</evidence>
<dbReference type="FunFam" id="3.40.309.10:FF:000005">
    <property type="entry name" value="1-pyrroline-5-carboxylate dehydrogenase 1"/>
    <property type="match status" value="1"/>
</dbReference>
<protein>
    <recommendedName>
        <fullName evidence="2">L-glutamate gamma-semialdehyde dehydrogenase</fullName>
        <ecNumber evidence="2">1.2.1.88</ecNumber>
    </recommendedName>
</protein>
<evidence type="ECO:0000256" key="9">
    <source>
        <dbReference type="SAM" id="MobiDB-lite"/>
    </source>
</evidence>
<feature type="active site" evidence="6">
    <location>
        <position position="782"/>
    </location>
</feature>
<feature type="region of interest" description="Disordered" evidence="9">
    <location>
        <begin position="451"/>
        <end position="477"/>
    </location>
</feature>
<proteinExistence type="inferred from homology"/>
<comment type="similarity">
    <text evidence="8">Belongs to the aldehyde dehydrogenase family.</text>
</comment>
<evidence type="ECO:0000259" key="10">
    <source>
        <dbReference type="Pfam" id="PF00171"/>
    </source>
</evidence>
<dbReference type="EMBL" id="JACHXU010000008">
    <property type="protein sequence ID" value="MBB3206925.1"/>
    <property type="molecule type" value="Genomic_DNA"/>
</dbReference>
<dbReference type="GO" id="GO:0003842">
    <property type="term" value="F:L-glutamate gamma-semialdehyde dehydrogenase activity"/>
    <property type="evidence" value="ECO:0007669"/>
    <property type="project" value="UniProtKB-EC"/>
</dbReference>
<dbReference type="GO" id="GO:0010133">
    <property type="term" value="P:L-proline catabolic process to L-glutamate"/>
    <property type="evidence" value="ECO:0007669"/>
    <property type="project" value="InterPro"/>
</dbReference>
<dbReference type="Gene3D" id="3.40.309.10">
    <property type="entry name" value="Aldehyde Dehydrogenase, Chain A, domain 2"/>
    <property type="match status" value="1"/>
</dbReference>
<dbReference type="Pfam" id="PF00171">
    <property type="entry name" value="Aldedh"/>
    <property type="match status" value="1"/>
</dbReference>
<dbReference type="GO" id="GO:0004657">
    <property type="term" value="F:proline dehydrogenase activity"/>
    <property type="evidence" value="ECO:0007669"/>
    <property type="project" value="InterPro"/>
</dbReference>
<dbReference type="GO" id="GO:0009898">
    <property type="term" value="C:cytoplasmic side of plasma membrane"/>
    <property type="evidence" value="ECO:0007669"/>
    <property type="project" value="TreeGrafter"/>
</dbReference>
<dbReference type="InterPro" id="IPR016162">
    <property type="entry name" value="Ald_DH_N"/>
</dbReference>
<evidence type="ECO:0000256" key="2">
    <source>
        <dbReference type="ARBA" id="ARBA00012884"/>
    </source>
</evidence>
<reference evidence="12 13" key="1">
    <citation type="submission" date="2020-08" db="EMBL/GenBank/DDBJ databases">
        <title>Genomic Encyclopedia of Type Strains, Phase III (KMG-III): the genomes of soil and plant-associated and newly described type strains.</title>
        <authorList>
            <person name="Whitman W."/>
        </authorList>
    </citation>
    <scope>NUCLEOTIDE SEQUENCE [LARGE SCALE GENOMIC DNA]</scope>
    <source>
        <strain evidence="12 13">CECT 8075</strain>
    </source>
</reference>
<dbReference type="InterPro" id="IPR025703">
    <property type="entry name" value="Bifunct_PutA"/>
</dbReference>
<dbReference type="PIRSF" id="PIRSF000197">
    <property type="entry name" value="Bifunct_PutA"/>
    <property type="match status" value="1"/>
</dbReference>
<feature type="domain" description="Proline dehydrogenase" evidence="11">
    <location>
        <begin position="132"/>
        <end position="425"/>
    </location>
</feature>